<name>A0A382YRI2_9ZZZZ</name>
<organism evidence="2">
    <name type="scientific">marine metagenome</name>
    <dbReference type="NCBI Taxonomy" id="408172"/>
    <lineage>
        <taxon>unclassified sequences</taxon>
        <taxon>metagenomes</taxon>
        <taxon>ecological metagenomes</taxon>
    </lineage>
</organism>
<evidence type="ECO:0000313" key="2">
    <source>
        <dbReference type="EMBL" id="SVD85671.1"/>
    </source>
</evidence>
<dbReference type="EMBL" id="UINC01177829">
    <property type="protein sequence ID" value="SVD85671.1"/>
    <property type="molecule type" value="Genomic_DNA"/>
</dbReference>
<dbReference type="Gene3D" id="3.30.428.10">
    <property type="entry name" value="HIT-like"/>
    <property type="match status" value="1"/>
</dbReference>
<dbReference type="InterPro" id="IPR036265">
    <property type="entry name" value="HIT-like_sf"/>
</dbReference>
<dbReference type="SUPFAM" id="SSF54197">
    <property type="entry name" value="HIT-like"/>
    <property type="match status" value="1"/>
</dbReference>
<evidence type="ECO:0000259" key="1">
    <source>
        <dbReference type="Pfam" id="PF01230"/>
    </source>
</evidence>
<feature type="domain" description="HIT" evidence="1">
    <location>
        <begin position="14"/>
        <end position="99"/>
    </location>
</feature>
<proteinExistence type="predicted"/>
<sequence length="133" mass="15231">MIREFKDTPFELNKQEVIVDEEFYRVYPDAWPACEGHLLFVPKEDTSECITKTLGKVIAYGDNLVKSGKIDGYQFGMNIGESAGQSVMWPHVHFLPRHHGDVEGFPGSIRLAHKGHRGSDYYGNHPEFESEYR</sequence>
<dbReference type="AlphaFoldDB" id="A0A382YRI2"/>
<dbReference type="InterPro" id="IPR011146">
    <property type="entry name" value="HIT-like"/>
</dbReference>
<dbReference type="GO" id="GO:0003824">
    <property type="term" value="F:catalytic activity"/>
    <property type="evidence" value="ECO:0007669"/>
    <property type="project" value="InterPro"/>
</dbReference>
<protein>
    <recommendedName>
        <fullName evidence="1">HIT domain-containing protein</fullName>
    </recommendedName>
</protein>
<dbReference type="Pfam" id="PF01230">
    <property type="entry name" value="HIT"/>
    <property type="match status" value="1"/>
</dbReference>
<reference evidence="2" key="1">
    <citation type="submission" date="2018-05" db="EMBL/GenBank/DDBJ databases">
        <authorList>
            <person name="Lanie J.A."/>
            <person name="Ng W.-L."/>
            <person name="Kazmierczak K.M."/>
            <person name="Andrzejewski T.M."/>
            <person name="Davidsen T.M."/>
            <person name="Wayne K.J."/>
            <person name="Tettelin H."/>
            <person name="Glass J.I."/>
            <person name="Rusch D."/>
            <person name="Podicherti R."/>
            <person name="Tsui H.-C.T."/>
            <person name="Winkler M.E."/>
        </authorList>
    </citation>
    <scope>NUCLEOTIDE SEQUENCE</scope>
</reference>
<gene>
    <name evidence="2" type="ORF">METZ01_LOCUS438525</name>
</gene>
<accession>A0A382YRI2</accession>
<feature type="non-terminal residue" evidence="2">
    <location>
        <position position="133"/>
    </location>
</feature>